<reference evidence="2" key="1">
    <citation type="submission" date="2017-05" db="EMBL/GenBank/DDBJ databases">
        <title>Streptomyces olivochromogenes NBRC 3561 whole genome shotgun sequence.</title>
        <authorList>
            <person name="Dohra H."/>
            <person name="Kodani S."/>
        </authorList>
    </citation>
    <scope>NUCLEOTIDE SEQUENCE [LARGE SCALE GENOMIC DNA]</scope>
    <source>
        <strain evidence="2">NBRC 3561</strain>
    </source>
</reference>
<dbReference type="AlphaFoldDB" id="A0A250VT29"/>
<comment type="caution">
    <text evidence="1">The sequence shown here is derived from an EMBL/GenBank/DDBJ whole genome shotgun (WGS) entry which is preliminary data.</text>
</comment>
<accession>A0A250VT29</accession>
<protein>
    <submittedName>
        <fullName evidence="1">Uncharacterized protein</fullName>
    </submittedName>
</protein>
<dbReference type="STRING" id="1963.AQJ27_45185"/>
<sequence>MTATPRIEEIRARADAATPGHWGTDYDGKGTYYVHARLRTERGAGMVSDGVVATLQGEHGDGQTYRNASFAARAREDVPFLLDRVAELEALVQGMADPDPCWFDHHGYCQAHGWTATSPACPHGRAQSLFPELKES</sequence>
<proteinExistence type="predicted"/>
<gene>
    <name evidence="1" type="ORF">SO3561_08824</name>
</gene>
<dbReference type="EMBL" id="BDQI01000034">
    <property type="protein sequence ID" value="GAX57254.1"/>
    <property type="molecule type" value="Genomic_DNA"/>
</dbReference>
<dbReference type="RefSeq" id="WP_067383100.1">
    <property type="nucleotide sequence ID" value="NZ_BDQI01000034.1"/>
</dbReference>
<organism evidence="1 2">
    <name type="scientific">Streptomyces olivochromogenes</name>
    <dbReference type="NCBI Taxonomy" id="1963"/>
    <lineage>
        <taxon>Bacteria</taxon>
        <taxon>Bacillati</taxon>
        <taxon>Actinomycetota</taxon>
        <taxon>Actinomycetes</taxon>
        <taxon>Kitasatosporales</taxon>
        <taxon>Streptomycetaceae</taxon>
        <taxon>Streptomyces</taxon>
    </lineage>
</organism>
<keyword evidence="2" id="KW-1185">Reference proteome</keyword>
<dbReference type="Proteomes" id="UP000217446">
    <property type="component" value="Unassembled WGS sequence"/>
</dbReference>
<name>A0A250VT29_STROL</name>
<evidence type="ECO:0000313" key="1">
    <source>
        <dbReference type="EMBL" id="GAX57254.1"/>
    </source>
</evidence>
<evidence type="ECO:0000313" key="2">
    <source>
        <dbReference type="Proteomes" id="UP000217446"/>
    </source>
</evidence>